<comment type="caution">
    <text evidence="3">The sequence shown here is derived from an EMBL/GenBank/DDBJ whole genome shotgun (WGS) entry which is preliminary data.</text>
</comment>
<dbReference type="CDD" id="cd02869">
    <property type="entry name" value="PseudoU_synth_RluA_like"/>
    <property type="match status" value="1"/>
</dbReference>
<accession>A0ABQ1Z7F2</accession>
<sequence length="263" mass="29918">MAERIRMNGPTEAHHPDYFYNNIMKINFKDIIIFEDEDFLVVNKPPHLATLDERTADRGGSVLRLAKEYNPDLQAAHRLDKETSGALAFAKNPAAYRHLAMQFEHREVTKRYHAVVNGIHDLEGVSVYLPILPLKNGTAVKIDRAEGKEAETIFNTLQVYRGYTLVECIPITGRMHQIRVHLSCLKAPIVNDPQYGGEPIFLSSLKRKFNLKKDTEEQSLIQRVALHARSLSFAVMNGDPIRVEAPYPKDFEVLVKQLNKFGV</sequence>
<dbReference type="PANTHER" id="PTHR21600">
    <property type="entry name" value="MITOCHONDRIAL RNA PSEUDOURIDINE SYNTHASE"/>
    <property type="match status" value="1"/>
</dbReference>
<name>A0ABQ1Z7F2_9BACT</name>
<evidence type="ECO:0000256" key="1">
    <source>
        <dbReference type="ARBA" id="ARBA00010876"/>
    </source>
</evidence>
<dbReference type="SUPFAM" id="SSF55120">
    <property type="entry name" value="Pseudouridine synthase"/>
    <property type="match status" value="1"/>
</dbReference>
<dbReference type="InterPro" id="IPR020103">
    <property type="entry name" value="PsdUridine_synth_cat_dom_sf"/>
</dbReference>
<comment type="similarity">
    <text evidence="1">Belongs to the pseudouridine synthase RluA family.</text>
</comment>
<dbReference type="EMBL" id="BMIA01000005">
    <property type="protein sequence ID" value="GGH52905.1"/>
    <property type="molecule type" value="Genomic_DNA"/>
</dbReference>
<dbReference type="PANTHER" id="PTHR21600:SF87">
    <property type="entry name" value="RNA PSEUDOURIDYLATE SYNTHASE DOMAIN-CONTAINING PROTEIN 1"/>
    <property type="match status" value="1"/>
</dbReference>
<dbReference type="Gene3D" id="3.30.2350.10">
    <property type="entry name" value="Pseudouridine synthase"/>
    <property type="match status" value="1"/>
</dbReference>
<organism evidence="3 4">
    <name type="scientific">Dyadobacter endophyticus</name>
    <dbReference type="NCBI Taxonomy" id="1749036"/>
    <lineage>
        <taxon>Bacteria</taxon>
        <taxon>Pseudomonadati</taxon>
        <taxon>Bacteroidota</taxon>
        <taxon>Cytophagia</taxon>
        <taxon>Cytophagales</taxon>
        <taxon>Spirosomataceae</taxon>
        <taxon>Dyadobacter</taxon>
    </lineage>
</organism>
<protein>
    <submittedName>
        <fullName evidence="3">RNA pseudouridine synthase</fullName>
    </submittedName>
</protein>
<keyword evidence="4" id="KW-1185">Reference proteome</keyword>
<dbReference type="Proteomes" id="UP000600214">
    <property type="component" value="Unassembled WGS sequence"/>
</dbReference>
<dbReference type="InterPro" id="IPR050188">
    <property type="entry name" value="RluA_PseudoU_synthase"/>
</dbReference>
<evidence type="ECO:0000259" key="2">
    <source>
        <dbReference type="Pfam" id="PF00849"/>
    </source>
</evidence>
<gene>
    <name evidence="3" type="ORF">GCM10007423_57830</name>
</gene>
<dbReference type="InterPro" id="IPR006145">
    <property type="entry name" value="PsdUridine_synth_RsuA/RluA"/>
</dbReference>
<feature type="domain" description="Pseudouridine synthase RsuA/RluA-like" evidence="2">
    <location>
        <begin position="38"/>
        <end position="183"/>
    </location>
</feature>
<proteinExistence type="inferred from homology"/>
<reference evidence="4" key="1">
    <citation type="journal article" date="2019" name="Int. J. Syst. Evol. Microbiol.">
        <title>The Global Catalogue of Microorganisms (GCM) 10K type strain sequencing project: providing services to taxonomists for standard genome sequencing and annotation.</title>
        <authorList>
            <consortium name="The Broad Institute Genomics Platform"/>
            <consortium name="The Broad Institute Genome Sequencing Center for Infectious Disease"/>
            <person name="Wu L."/>
            <person name="Ma J."/>
        </authorList>
    </citation>
    <scope>NUCLEOTIDE SEQUENCE [LARGE SCALE GENOMIC DNA]</scope>
    <source>
        <strain evidence="4">CGMCC 1.15288</strain>
    </source>
</reference>
<evidence type="ECO:0000313" key="3">
    <source>
        <dbReference type="EMBL" id="GGH52905.1"/>
    </source>
</evidence>
<dbReference type="Pfam" id="PF00849">
    <property type="entry name" value="PseudoU_synth_2"/>
    <property type="match status" value="1"/>
</dbReference>
<evidence type="ECO:0000313" key="4">
    <source>
        <dbReference type="Proteomes" id="UP000600214"/>
    </source>
</evidence>